<proteinExistence type="predicted"/>
<evidence type="ECO:0000313" key="3">
    <source>
        <dbReference type="Proteomes" id="UP000585474"/>
    </source>
</evidence>
<gene>
    <name evidence="2" type="ORF">Acr_16g0008950</name>
</gene>
<accession>A0A7J0FZZ4</accession>
<dbReference type="OrthoDB" id="10419376at2759"/>
<reference evidence="2 3" key="1">
    <citation type="submission" date="2019-07" db="EMBL/GenBank/DDBJ databases">
        <title>De Novo Assembly of kiwifruit Actinidia rufa.</title>
        <authorList>
            <person name="Sugita-Konishi S."/>
            <person name="Sato K."/>
            <person name="Mori E."/>
            <person name="Abe Y."/>
            <person name="Kisaki G."/>
            <person name="Hamano K."/>
            <person name="Suezawa K."/>
            <person name="Otani M."/>
            <person name="Fukuda T."/>
            <person name="Manabe T."/>
            <person name="Gomi K."/>
            <person name="Tabuchi M."/>
            <person name="Akimitsu K."/>
            <person name="Kataoka I."/>
        </authorList>
    </citation>
    <scope>NUCLEOTIDE SEQUENCE [LARGE SCALE GENOMIC DNA]</scope>
    <source>
        <strain evidence="3">cv. Fuchu</strain>
    </source>
</reference>
<dbReference type="AlphaFoldDB" id="A0A7J0FZZ4"/>
<keyword evidence="1" id="KW-0812">Transmembrane</keyword>
<feature type="transmembrane region" description="Helical" evidence="1">
    <location>
        <begin position="45"/>
        <end position="69"/>
    </location>
</feature>
<dbReference type="Proteomes" id="UP000585474">
    <property type="component" value="Unassembled WGS sequence"/>
</dbReference>
<comment type="caution">
    <text evidence="2">The sequence shown here is derived from an EMBL/GenBank/DDBJ whole genome shotgun (WGS) entry which is preliminary data.</text>
</comment>
<dbReference type="EMBL" id="BJWL01000016">
    <property type="protein sequence ID" value="GFZ04271.1"/>
    <property type="molecule type" value="Genomic_DNA"/>
</dbReference>
<keyword evidence="3" id="KW-1185">Reference proteome</keyword>
<organism evidence="2 3">
    <name type="scientific">Actinidia rufa</name>
    <dbReference type="NCBI Taxonomy" id="165716"/>
    <lineage>
        <taxon>Eukaryota</taxon>
        <taxon>Viridiplantae</taxon>
        <taxon>Streptophyta</taxon>
        <taxon>Embryophyta</taxon>
        <taxon>Tracheophyta</taxon>
        <taxon>Spermatophyta</taxon>
        <taxon>Magnoliopsida</taxon>
        <taxon>eudicotyledons</taxon>
        <taxon>Gunneridae</taxon>
        <taxon>Pentapetalae</taxon>
        <taxon>asterids</taxon>
        <taxon>Ericales</taxon>
        <taxon>Actinidiaceae</taxon>
        <taxon>Actinidia</taxon>
    </lineage>
</organism>
<protein>
    <submittedName>
        <fullName evidence="2">Uncharacterized protein</fullName>
    </submittedName>
</protein>
<keyword evidence="1" id="KW-1133">Transmembrane helix</keyword>
<evidence type="ECO:0000256" key="1">
    <source>
        <dbReference type="SAM" id="Phobius"/>
    </source>
</evidence>
<name>A0A7J0FZZ4_9ERIC</name>
<sequence>MWPNMQPPSFLPEIAMYVNVVPQDIVIVRSKKKTQSAGSCAAAGLWFPVLLHCCGFCGILLNIAAAFIWEVGGVLRMVAGLCIRELVYGDSFSIEPNSEAGSCSYPWVLCFGSNVWSKILRIGLSLHQRICGGRSLRGMS</sequence>
<evidence type="ECO:0000313" key="2">
    <source>
        <dbReference type="EMBL" id="GFZ04271.1"/>
    </source>
</evidence>
<keyword evidence="1" id="KW-0472">Membrane</keyword>